<keyword evidence="2" id="KW-0677">Repeat</keyword>
<gene>
    <name evidence="5" type="ORF">GBAR_LOCUS22718</name>
</gene>
<evidence type="ECO:0000256" key="1">
    <source>
        <dbReference type="ARBA" id="ARBA00022574"/>
    </source>
</evidence>
<name>A0AA35T324_GEOBA</name>
<dbReference type="PROSITE" id="PS50294">
    <property type="entry name" value="WD_REPEATS_REGION"/>
    <property type="match status" value="1"/>
</dbReference>
<dbReference type="Gene3D" id="2.130.10.10">
    <property type="entry name" value="YVTN repeat-like/Quinoprotein amine dehydrogenase"/>
    <property type="match status" value="1"/>
</dbReference>
<dbReference type="PANTHER" id="PTHR15574">
    <property type="entry name" value="WD REPEAT DOMAIN-CONTAINING FAMILY"/>
    <property type="match status" value="1"/>
</dbReference>
<dbReference type="InterPro" id="IPR045151">
    <property type="entry name" value="DCAF8"/>
</dbReference>
<proteinExistence type="predicted"/>
<keyword evidence="1 3" id="KW-0853">WD repeat</keyword>
<dbReference type="InterPro" id="IPR036322">
    <property type="entry name" value="WD40_repeat_dom_sf"/>
</dbReference>
<dbReference type="InterPro" id="IPR015943">
    <property type="entry name" value="WD40/YVTN_repeat-like_dom_sf"/>
</dbReference>
<feature type="repeat" description="WD" evidence="3">
    <location>
        <begin position="96"/>
        <end position="137"/>
    </location>
</feature>
<dbReference type="GO" id="GO:0045717">
    <property type="term" value="P:negative regulation of fatty acid biosynthetic process"/>
    <property type="evidence" value="ECO:0007669"/>
    <property type="project" value="TreeGrafter"/>
</dbReference>
<dbReference type="EMBL" id="CASHTH010003143">
    <property type="protein sequence ID" value="CAI8040860.1"/>
    <property type="molecule type" value="Genomic_DNA"/>
</dbReference>
<reference evidence="5" key="1">
    <citation type="submission" date="2023-03" db="EMBL/GenBank/DDBJ databases">
        <authorList>
            <person name="Steffen K."/>
            <person name="Cardenas P."/>
        </authorList>
    </citation>
    <scope>NUCLEOTIDE SEQUENCE</scope>
</reference>
<sequence>MHKKAHMRRLRLMHALGWYEEGSRLVRKFQALFPGETEFSDKMRLDCDKAAALETSKVLLLRNGHGTRRRNIQLSQWENSKEYRAFDYSQRFTGHSNAHTDIKEANFLGERGEYVAAGSDDGNIFVWEKATGNIVRVLHGDDSIVNCVQWHPTGPMLATSGIASTVNLWEPKPVDYEDPHLVKDVYKTCKENQHRMKVDPFEVMLMRMGFNIASSNGEGDSDEGEESDEGEGRRAAGRGRPPGWLNDPAACRQS</sequence>
<accession>A0AA35T324</accession>
<dbReference type="InterPro" id="IPR001680">
    <property type="entry name" value="WD40_rpt"/>
</dbReference>
<feature type="repeat" description="WD" evidence="3">
    <location>
        <begin position="138"/>
        <end position="170"/>
    </location>
</feature>
<dbReference type="AlphaFoldDB" id="A0AA35T324"/>
<dbReference type="SMART" id="SM00320">
    <property type="entry name" value="WD40"/>
    <property type="match status" value="2"/>
</dbReference>
<protein>
    <submittedName>
        <fullName evidence="5">WD and tetratricopeptide repeats protein 1</fullName>
    </submittedName>
</protein>
<comment type="caution">
    <text evidence="5">The sequence shown here is derived from an EMBL/GenBank/DDBJ whole genome shotgun (WGS) entry which is preliminary data.</text>
</comment>
<evidence type="ECO:0000256" key="4">
    <source>
        <dbReference type="SAM" id="MobiDB-lite"/>
    </source>
</evidence>
<dbReference type="GO" id="GO:0005737">
    <property type="term" value="C:cytoplasm"/>
    <property type="evidence" value="ECO:0007669"/>
    <property type="project" value="TreeGrafter"/>
</dbReference>
<dbReference type="PROSITE" id="PS50082">
    <property type="entry name" value="WD_REPEATS_2"/>
    <property type="match status" value="2"/>
</dbReference>
<evidence type="ECO:0000256" key="3">
    <source>
        <dbReference type="PROSITE-ProRule" id="PRU00221"/>
    </source>
</evidence>
<dbReference type="SUPFAM" id="SSF50978">
    <property type="entry name" value="WD40 repeat-like"/>
    <property type="match status" value="1"/>
</dbReference>
<evidence type="ECO:0000313" key="5">
    <source>
        <dbReference type="EMBL" id="CAI8040860.1"/>
    </source>
</evidence>
<feature type="compositionally biased region" description="Acidic residues" evidence="4">
    <location>
        <begin position="219"/>
        <end position="229"/>
    </location>
</feature>
<evidence type="ECO:0000256" key="2">
    <source>
        <dbReference type="ARBA" id="ARBA00022737"/>
    </source>
</evidence>
<dbReference type="Proteomes" id="UP001174909">
    <property type="component" value="Unassembled WGS sequence"/>
</dbReference>
<dbReference type="GO" id="GO:0080008">
    <property type="term" value="C:Cul4-RING E3 ubiquitin ligase complex"/>
    <property type="evidence" value="ECO:0007669"/>
    <property type="project" value="TreeGrafter"/>
</dbReference>
<feature type="region of interest" description="Disordered" evidence="4">
    <location>
        <begin position="212"/>
        <end position="254"/>
    </location>
</feature>
<organism evidence="5 6">
    <name type="scientific">Geodia barretti</name>
    <name type="common">Barrett's horny sponge</name>
    <dbReference type="NCBI Taxonomy" id="519541"/>
    <lineage>
        <taxon>Eukaryota</taxon>
        <taxon>Metazoa</taxon>
        <taxon>Porifera</taxon>
        <taxon>Demospongiae</taxon>
        <taxon>Heteroscleromorpha</taxon>
        <taxon>Tetractinellida</taxon>
        <taxon>Astrophorina</taxon>
        <taxon>Geodiidae</taxon>
        <taxon>Geodia</taxon>
    </lineage>
</organism>
<dbReference type="PANTHER" id="PTHR15574:SF40">
    <property type="entry name" value="WD AND TETRATRICOPEPTIDE REPEATS PROTEIN 1"/>
    <property type="match status" value="1"/>
</dbReference>
<keyword evidence="6" id="KW-1185">Reference proteome</keyword>
<dbReference type="Pfam" id="PF00400">
    <property type="entry name" value="WD40"/>
    <property type="match status" value="2"/>
</dbReference>
<evidence type="ECO:0000313" key="6">
    <source>
        <dbReference type="Proteomes" id="UP001174909"/>
    </source>
</evidence>